<keyword evidence="8" id="KW-1185">Reference proteome</keyword>
<comment type="similarity">
    <text evidence="1">Belongs to the carbohydrate kinase PfkB family.</text>
</comment>
<accession>A0A931B4J4</accession>
<dbReference type="PANTHER" id="PTHR43085">
    <property type="entry name" value="HEXOKINASE FAMILY MEMBER"/>
    <property type="match status" value="1"/>
</dbReference>
<dbReference type="AlphaFoldDB" id="A0A931B4J4"/>
<dbReference type="InterPro" id="IPR002173">
    <property type="entry name" value="Carboh/pur_kinase_PfkB_CS"/>
</dbReference>
<reference evidence="7" key="1">
    <citation type="submission" date="2020-11" db="EMBL/GenBank/DDBJ databases">
        <title>Isolation and identification of active actinomycetes.</title>
        <authorList>
            <person name="Yu B."/>
        </authorList>
    </citation>
    <scope>NUCLEOTIDE SEQUENCE</scope>
    <source>
        <strain evidence="7">NEAU-YB345</strain>
    </source>
</reference>
<feature type="domain" description="Carbohydrate kinase PfkB" evidence="6">
    <location>
        <begin position="25"/>
        <end position="320"/>
    </location>
</feature>
<evidence type="ECO:0000313" key="7">
    <source>
        <dbReference type="EMBL" id="MBF9071095.1"/>
    </source>
</evidence>
<keyword evidence="3" id="KW-0547">Nucleotide-binding</keyword>
<protein>
    <submittedName>
        <fullName evidence="7">Carbohydrate kinase</fullName>
    </submittedName>
</protein>
<dbReference type="Proteomes" id="UP000657385">
    <property type="component" value="Unassembled WGS sequence"/>
</dbReference>
<dbReference type="GO" id="GO:0016301">
    <property type="term" value="F:kinase activity"/>
    <property type="evidence" value="ECO:0007669"/>
    <property type="project" value="UniProtKB-KW"/>
</dbReference>
<evidence type="ECO:0000256" key="2">
    <source>
        <dbReference type="ARBA" id="ARBA00022679"/>
    </source>
</evidence>
<dbReference type="GO" id="GO:0005524">
    <property type="term" value="F:ATP binding"/>
    <property type="evidence" value="ECO:0007669"/>
    <property type="project" value="UniProtKB-KW"/>
</dbReference>
<dbReference type="EMBL" id="JADPRT010000010">
    <property type="protein sequence ID" value="MBF9071095.1"/>
    <property type="molecule type" value="Genomic_DNA"/>
</dbReference>
<comment type="caution">
    <text evidence="7">The sequence shown here is derived from an EMBL/GenBank/DDBJ whole genome shotgun (WGS) entry which is preliminary data.</text>
</comment>
<dbReference type="Pfam" id="PF00294">
    <property type="entry name" value="PfkB"/>
    <property type="match status" value="1"/>
</dbReference>
<dbReference type="PANTHER" id="PTHR43085:SF1">
    <property type="entry name" value="PSEUDOURIDINE KINASE-RELATED"/>
    <property type="match status" value="1"/>
</dbReference>
<dbReference type="RefSeq" id="WP_196196245.1">
    <property type="nucleotide sequence ID" value="NZ_JADPRT010000010.1"/>
</dbReference>
<dbReference type="SUPFAM" id="SSF53613">
    <property type="entry name" value="Ribokinase-like"/>
    <property type="match status" value="1"/>
</dbReference>
<evidence type="ECO:0000313" key="8">
    <source>
        <dbReference type="Proteomes" id="UP000657385"/>
    </source>
</evidence>
<name>A0A931B4J4_9ACTN</name>
<evidence type="ECO:0000256" key="3">
    <source>
        <dbReference type="ARBA" id="ARBA00022741"/>
    </source>
</evidence>
<dbReference type="PROSITE" id="PS00583">
    <property type="entry name" value="PFKB_KINASES_1"/>
    <property type="match status" value="1"/>
</dbReference>
<dbReference type="PROSITE" id="PS00584">
    <property type="entry name" value="PFKB_KINASES_2"/>
    <property type="match status" value="1"/>
</dbReference>
<keyword evidence="5" id="KW-0067">ATP-binding</keyword>
<sequence length="344" mass="34597">MSRAAGGFLVVGESVADIVRSPGRADVVHPGGSPANVAYGLGRLGHRPALLTQLGADPLGDLIRAHLTSAGVMLLDGGRTDVDTPSAVVSLDEAGRASYAFDIAWTLRPVDPEALLAALPGPPRHVHLGSIASVAEPGADAALALVRSLRGGGAVVSYDPNVRPTLMGDRDAALTRVERCVAAAHVVKASDEDLAWLYPDATEAEVAARWTAAGAQLVIVTRGAAGAVAYAGEQVVAAPARPTTVVDTVGAGDAFMAAVLHGLHRAEPGHAELDHTEQNHAAQNLAAQNLAALDTAALTALLDVATAAAAITVSRAGANPPDAAELAALLSPRTAPTGAGTAVP</sequence>
<dbReference type="Gene3D" id="3.40.1190.20">
    <property type="match status" value="1"/>
</dbReference>
<evidence type="ECO:0000256" key="5">
    <source>
        <dbReference type="ARBA" id="ARBA00022840"/>
    </source>
</evidence>
<keyword evidence="4 7" id="KW-0418">Kinase</keyword>
<evidence type="ECO:0000259" key="6">
    <source>
        <dbReference type="Pfam" id="PF00294"/>
    </source>
</evidence>
<dbReference type="InterPro" id="IPR050306">
    <property type="entry name" value="PfkB_Carbo_kinase"/>
</dbReference>
<gene>
    <name evidence="7" type="ORF">I2501_24045</name>
</gene>
<evidence type="ECO:0000256" key="1">
    <source>
        <dbReference type="ARBA" id="ARBA00010688"/>
    </source>
</evidence>
<organism evidence="7 8">
    <name type="scientific">Streptacidiphilus fuscans</name>
    <dbReference type="NCBI Taxonomy" id="2789292"/>
    <lineage>
        <taxon>Bacteria</taxon>
        <taxon>Bacillati</taxon>
        <taxon>Actinomycetota</taxon>
        <taxon>Actinomycetes</taxon>
        <taxon>Kitasatosporales</taxon>
        <taxon>Streptomycetaceae</taxon>
        <taxon>Streptacidiphilus</taxon>
    </lineage>
</organism>
<evidence type="ECO:0000256" key="4">
    <source>
        <dbReference type="ARBA" id="ARBA00022777"/>
    </source>
</evidence>
<dbReference type="InterPro" id="IPR029056">
    <property type="entry name" value="Ribokinase-like"/>
</dbReference>
<dbReference type="InterPro" id="IPR011611">
    <property type="entry name" value="PfkB_dom"/>
</dbReference>
<keyword evidence="2" id="KW-0808">Transferase</keyword>
<proteinExistence type="inferred from homology"/>
<dbReference type="CDD" id="cd01167">
    <property type="entry name" value="bac_FRK"/>
    <property type="match status" value="1"/>
</dbReference>